<evidence type="ECO:0000256" key="2">
    <source>
        <dbReference type="ARBA" id="ARBA00011971"/>
    </source>
</evidence>
<dbReference type="SUPFAM" id="SSF53271">
    <property type="entry name" value="PRTase-like"/>
    <property type="match status" value="1"/>
</dbReference>
<evidence type="ECO:0000256" key="4">
    <source>
        <dbReference type="ARBA" id="ARBA00022679"/>
    </source>
</evidence>
<keyword evidence="5 6" id="KW-0665">Pyrimidine biosynthesis</keyword>
<evidence type="ECO:0000259" key="7">
    <source>
        <dbReference type="Pfam" id="PF00156"/>
    </source>
</evidence>
<dbReference type="RefSeq" id="WP_054750600.1">
    <property type="nucleotide sequence ID" value="NZ_AYZK01000010.1"/>
</dbReference>
<evidence type="ECO:0000313" key="8">
    <source>
        <dbReference type="EMBL" id="KRM86424.1"/>
    </source>
</evidence>
<dbReference type="AlphaFoldDB" id="A0A0R2C480"/>
<evidence type="ECO:0000256" key="5">
    <source>
        <dbReference type="ARBA" id="ARBA00022975"/>
    </source>
</evidence>
<comment type="cofactor">
    <cofactor evidence="6">
        <name>Mg(2+)</name>
        <dbReference type="ChEBI" id="CHEBI:18420"/>
    </cofactor>
</comment>
<dbReference type="InterPro" id="IPR000836">
    <property type="entry name" value="PRTase_dom"/>
</dbReference>
<sequence>MNNDIANLVASDLLDINAVTIRTDPPFTWASGIKAPIYTDNRLTIAYPRIREQIAAALTRTIAERYPDATVIGGVATAGIPHATLVAANLNLPLIYVRAHPKDHGQGKQTEGKLAATDKVVLIDDLISTGGSVLNAAKAVQATGATVLGICAIFSYQLPDAARNFAAAGLTLTSITDYDHLIAAAVAHGHLPANELDNVRQWRQDPWQWTNKS</sequence>
<evidence type="ECO:0000256" key="1">
    <source>
        <dbReference type="ARBA" id="ARBA00004889"/>
    </source>
</evidence>
<gene>
    <name evidence="6" type="primary">pyrE</name>
    <name evidence="8" type="ORF">FD19_GL000752</name>
</gene>
<feature type="binding site" evidence="6">
    <location>
        <position position="102"/>
    </location>
    <ligand>
        <name>5-phospho-alpha-D-ribose 1-diphosphate</name>
        <dbReference type="ChEBI" id="CHEBI:58017"/>
        <note>ligand shared between dimeric partners</note>
    </ligand>
</feature>
<feature type="binding site" evidence="6">
    <location>
        <position position="98"/>
    </location>
    <ligand>
        <name>5-phospho-alpha-D-ribose 1-diphosphate</name>
        <dbReference type="ChEBI" id="CHEBI:58017"/>
        <note>ligand shared between dimeric partners</note>
    </ligand>
</feature>
<dbReference type="Proteomes" id="UP000051789">
    <property type="component" value="Unassembled WGS sequence"/>
</dbReference>
<organism evidence="8 9">
    <name type="scientific">Lacticaseibacillus thailandensis DSM 22698 = JCM 13996</name>
    <dbReference type="NCBI Taxonomy" id="1423810"/>
    <lineage>
        <taxon>Bacteria</taxon>
        <taxon>Bacillati</taxon>
        <taxon>Bacillota</taxon>
        <taxon>Bacilli</taxon>
        <taxon>Lactobacillales</taxon>
        <taxon>Lactobacillaceae</taxon>
        <taxon>Lacticaseibacillus</taxon>
    </lineage>
</organism>
<reference evidence="8 9" key="1">
    <citation type="journal article" date="2015" name="Genome Announc.">
        <title>Expanding the biotechnology potential of lactobacilli through comparative genomics of 213 strains and associated genera.</title>
        <authorList>
            <person name="Sun Z."/>
            <person name="Harris H.M."/>
            <person name="McCann A."/>
            <person name="Guo C."/>
            <person name="Argimon S."/>
            <person name="Zhang W."/>
            <person name="Yang X."/>
            <person name="Jeffery I.B."/>
            <person name="Cooney J.C."/>
            <person name="Kagawa T.F."/>
            <person name="Liu W."/>
            <person name="Song Y."/>
            <person name="Salvetti E."/>
            <person name="Wrobel A."/>
            <person name="Rasinkangas P."/>
            <person name="Parkhill J."/>
            <person name="Rea M.C."/>
            <person name="O'Sullivan O."/>
            <person name="Ritari J."/>
            <person name="Douillard F.P."/>
            <person name="Paul Ross R."/>
            <person name="Yang R."/>
            <person name="Briner A.E."/>
            <person name="Felis G.E."/>
            <person name="de Vos W.M."/>
            <person name="Barrangou R."/>
            <person name="Klaenhammer T.R."/>
            <person name="Caufield P.W."/>
            <person name="Cui Y."/>
            <person name="Zhang H."/>
            <person name="O'Toole P.W."/>
        </authorList>
    </citation>
    <scope>NUCLEOTIDE SEQUENCE [LARGE SCALE GENOMIC DNA]</scope>
    <source>
        <strain evidence="8 9">DSM 22698</strain>
    </source>
</reference>
<comment type="subunit">
    <text evidence="6">Homodimer.</text>
</comment>
<dbReference type="Pfam" id="PF00156">
    <property type="entry name" value="Pribosyltran"/>
    <property type="match status" value="1"/>
</dbReference>
<dbReference type="PATRIC" id="fig|1423810.4.peg.767"/>
<dbReference type="Gene3D" id="3.40.50.2020">
    <property type="match status" value="1"/>
</dbReference>
<name>A0A0R2C480_9LACO</name>
<feature type="binding site" evidence="6">
    <location>
        <position position="128"/>
    </location>
    <ligand>
        <name>orotate</name>
        <dbReference type="ChEBI" id="CHEBI:30839"/>
    </ligand>
</feature>
<dbReference type="InterPro" id="IPR004467">
    <property type="entry name" value="Or_phspho_trans_dom"/>
</dbReference>
<comment type="pathway">
    <text evidence="1 6">Pyrimidine metabolism; UMP biosynthesis via de novo pathway; UMP from orotate: step 1/2.</text>
</comment>
<dbReference type="GO" id="GO:0019856">
    <property type="term" value="P:pyrimidine nucleobase biosynthetic process"/>
    <property type="evidence" value="ECO:0007669"/>
    <property type="project" value="TreeGrafter"/>
</dbReference>
<evidence type="ECO:0000256" key="6">
    <source>
        <dbReference type="HAMAP-Rule" id="MF_01208"/>
    </source>
</evidence>
<comment type="similarity">
    <text evidence="6">Belongs to the purine/pyrimidine phosphoribosyltransferase family. PyrE subfamily.</text>
</comment>
<dbReference type="GO" id="GO:0044205">
    <property type="term" value="P:'de novo' UMP biosynthetic process"/>
    <property type="evidence" value="ECO:0007669"/>
    <property type="project" value="UniProtKB-UniRule"/>
</dbReference>
<comment type="caution">
    <text evidence="6">Lacks conserved residue(s) required for the propagation of feature annotation.</text>
</comment>
<keyword evidence="4 6" id="KW-0808">Transferase</keyword>
<evidence type="ECO:0000313" key="9">
    <source>
        <dbReference type="Proteomes" id="UP000051789"/>
    </source>
</evidence>
<accession>A0A0R2C480</accession>
<dbReference type="InterPro" id="IPR023031">
    <property type="entry name" value="OPRT"/>
</dbReference>
<dbReference type="UniPathway" id="UPA00070">
    <property type="reaction ID" value="UER00119"/>
</dbReference>
<evidence type="ECO:0000256" key="3">
    <source>
        <dbReference type="ARBA" id="ARBA00022676"/>
    </source>
</evidence>
<comment type="catalytic activity">
    <reaction evidence="6">
        <text>orotidine 5'-phosphate + diphosphate = orotate + 5-phospho-alpha-D-ribose 1-diphosphate</text>
        <dbReference type="Rhea" id="RHEA:10380"/>
        <dbReference type="ChEBI" id="CHEBI:30839"/>
        <dbReference type="ChEBI" id="CHEBI:33019"/>
        <dbReference type="ChEBI" id="CHEBI:57538"/>
        <dbReference type="ChEBI" id="CHEBI:58017"/>
        <dbReference type="EC" id="2.4.2.10"/>
    </reaction>
</comment>
<keyword evidence="6" id="KW-0460">Magnesium</keyword>
<dbReference type="GO" id="GO:0000287">
    <property type="term" value="F:magnesium ion binding"/>
    <property type="evidence" value="ECO:0007669"/>
    <property type="project" value="UniProtKB-UniRule"/>
</dbReference>
<keyword evidence="3 6" id="KW-0328">Glycosyltransferase</keyword>
<proteinExistence type="inferred from homology"/>
<dbReference type="PANTHER" id="PTHR19278">
    <property type="entry name" value="OROTATE PHOSPHORIBOSYLTRANSFERASE"/>
    <property type="match status" value="1"/>
</dbReference>
<dbReference type="STRING" id="1423810.FD19_GL000752"/>
<dbReference type="InterPro" id="IPR029057">
    <property type="entry name" value="PRTase-like"/>
</dbReference>
<feature type="binding site" description="in other chain" evidence="6">
    <location>
        <begin position="124"/>
        <end position="132"/>
    </location>
    <ligand>
        <name>5-phospho-alpha-D-ribose 1-diphosphate</name>
        <dbReference type="ChEBI" id="CHEBI:58017"/>
        <note>ligand shared between dimeric partners</note>
    </ligand>
</feature>
<dbReference type="OrthoDB" id="9802134at2"/>
<dbReference type="CDD" id="cd06223">
    <property type="entry name" value="PRTases_typeI"/>
    <property type="match status" value="1"/>
</dbReference>
<dbReference type="PANTHER" id="PTHR19278:SF9">
    <property type="entry name" value="URIDINE 5'-MONOPHOSPHATE SYNTHASE"/>
    <property type="match status" value="1"/>
</dbReference>
<keyword evidence="9" id="KW-1185">Reference proteome</keyword>
<dbReference type="EC" id="2.4.2.10" evidence="2 6"/>
<feature type="binding site" evidence="6">
    <location>
        <position position="104"/>
    </location>
    <ligand>
        <name>5-phospho-alpha-D-ribose 1-diphosphate</name>
        <dbReference type="ChEBI" id="CHEBI:58017"/>
        <note>ligand shared between dimeric partners</note>
    </ligand>
</feature>
<dbReference type="EMBL" id="AYZK01000010">
    <property type="protein sequence ID" value="KRM86424.1"/>
    <property type="molecule type" value="Genomic_DNA"/>
</dbReference>
<protein>
    <recommendedName>
        <fullName evidence="2 6">Orotate phosphoribosyltransferase</fullName>
        <shortName evidence="6">OPRT</shortName>
        <shortName evidence="6">OPRTase</shortName>
        <ecNumber evidence="2 6">2.4.2.10</ecNumber>
    </recommendedName>
</protein>
<dbReference type="GO" id="GO:0004588">
    <property type="term" value="F:orotate phosphoribosyltransferase activity"/>
    <property type="evidence" value="ECO:0007669"/>
    <property type="project" value="UniProtKB-UniRule"/>
</dbReference>
<comment type="caution">
    <text evidence="8">The sequence shown here is derived from an EMBL/GenBank/DDBJ whole genome shotgun (WGS) entry which is preliminary data.</text>
</comment>
<dbReference type="NCBIfam" id="TIGR00336">
    <property type="entry name" value="pyrE"/>
    <property type="match status" value="1"/>
</dbReference>
<dbReference type="HAMAP" id="MF_01208">
    <property type="entry name" value="PyrE"/>
    <property type="match status" value="1"/>
</dbReference>
<feature type="domain" description="Phosphoribosyltransferase" evidence="7">
    <location>
        <begin position="53"/>
        <end position="154"/>
    </location>
</feature>
<comment type="function">
    <text evidence="6">Catalyzes the transfer of a ribosyl phosphate group from 5-phosphoribose 1-diphosphate to orotate, leading to the formation of orotidine monophosphate (OMP).</text>
</comment>